<feature type="region of interest" description="Disordered" evidence="1">
    <location>
        <begin position="306"/>
        <end position="390"/>
    </location>
</feature>
<evidence type="ECO:0000313" key="2">
    <source>
        <dbReference type="EMBL" id="KIW23013.1"/>
    </source>
</evidence>
<dbReference type="PANTHER" id="PTHR23225">
    <property type="entry name" value="ZINC FINGER PROTEIN"/>
    <property type="match status" value="1"/>
</dbReference>
<sequence length="614" mass="70285">MLHELSSSPILSSSACQCHRYCQWNITQALPRTLDLAVCSRPTTSLLAGRMMHRYSLYQDLLGSEGPEYMYEDPDDHGTPIQYWYHHGDFHSINPLLGSLSPHDLSAQYQRPGGLQHSCASYDPAAQGFSHPPLWETGDRALPQLDGFDPDRRDIDHYRHLRHPSPTDPWGFALSSNSDSSMSEYACSPEAVRSSLNVPFSHSPLEIYVAPTVQASVAGHGWTSQPLFMSPHPSTPIPASHTVPSMRDLQVTPDPEPEHDDEHLDAKEAFHSKINFPVEIELSEQLVSPPDSGLDQSVHDDDIIKGEEEDSDMPETDNDPDFLPRRNTIHRQSGTTRRHSLREPRRPRSVIDPRARVQKQTHTRDTLDSGSSRSKNKKKPPAVKKDESDSKHFPCAFHHFGCYASFGNKNEWKRHVNSQHLQLGYYRCDMGTCSPETARTQHRGFNDFNRKDLFTQHCRRMHAPWAGSKTGEQGVSKKERDNFEKELDVIRARCWVDRRKGPQKTNCGFCGKKFVEGKESRGWDERMEHVGRHFERDHLKTKDEKVDDDLKEWAINEGVVREGRRKGEFWLVGFEPAQPSRRSRGQRRSRRFIRDDQEEVAMSDVDAEAEDDDE</sequence>
<evidence type="ECO:0000313" key="3">
    <source>
        <dbReference type="Proteomes" id="UP000054466"/>
    </source>
</evidence>
<name>A0A0D2BVH5_9EURO</name>
<protein>
    <recommendedName>
        <fullName evidence="4">C2H2-type domain-containing protein</fullName>
    </recommendedName>
</protein>
<feature type="region of interest" description="Disordered" evidence="1">
    <location>
        <begin position="232"/>
        <end position="262"/>
    </location>
</feature>
<reference evidence="2 3" key="1">
    <citation type="submission" date="2015-01" db="EMBL/GenBank/DDBJ databases">
        <title>The Genome Sequence of Cladophialophora immunda CBS83496.</title>
        <authorList>
            <consortium name="The Broad Institute Genomics Platform"/>
            <person name="Cuomo C."/>
            <person name="de Hoog S."/>
            <person name="Gorbushina A."/>
            <person name="Stielow B."/>
            <person name="Teixiera M."/>
            <person name="Abouelleil A."/>
            <person name="Chapman S.B."/>
            <person name="Priest M."/>
            <person name="Young S.K."/>
            <person name="Wortman J."/>
            <person name="Nusbaum C."/>
            <person name="Birren B."/>
        </authorList>
    </citation>
    <scope>NUCLEOTIDE SEQUENCE [LARGE SCALE GENOMIC DNA]</scope>
    <source>
        <strain evidence="2 3">CBS 83496</strain>
    </source>
</reference>
<dbReference type="RefSeq" id="XP_016243229.1">
    <property type="nucleotide sequence ID" value="XM_016398667.1"/>
</dbReference>
<feature type="compositionally biased region" description="Acidic residues" evidence="1">
    <location>
        <begin position="596"/>
        <end position="614"/>
    </location>
</feature>
<dbReference type="OrthoDB" id="5388486at2759"/>
<evidence type="ECO:0000256" key="1">
    <source>
        <dbReference type="SAM" id="MobiDB-lite"/>
    </source>
</evidence>
<keyword evidence="3" id="KW-1185">Reference proteome</keyword>
<dbReference type="HOGENOM" id="CLU_449040_0_0_1"/>
<dbReference type="PANTHER" id="PTHR23225:SF2">
    <property type="entry name" value="AT09679P-RELATED"/>
    <property type="match status" value="1"/>
</dbReference>
<dbReference type="GO" id="GO:0003700">
    <property type="term" value="F:DNA-binding transcription factor activity"/>
    <property type="evidence" value="ECO:0007669"/>
    <property type="project" value="InterPro"/>
</dbReference>
<organism evidence="2 3">
    <name type="scientific">Cladophialophora immunda</name>
    <dbReference type="NCBI Taxonomy" id="569365"/>
    <lineage>
        <taxon>Eukaryota</taxon>
        <taxon>Fungi</taxon>
        <taxon>Dikarya</taxon>
        <taxon>Ascomycota</taxon>
        <taxon>Pezizomycotina</taxon>
        <taxon>Eurotiomycetes</taxon>
        <taxon>Chaetothyriomycetidae</taxon>
        <taxon>Chaetothyriales</taxon>
        <taxon>Herpotrichiellaceae</taxon>
        <taxon>Cladophialophora</taxon>
    </lineage>
</organism>
<feature type="compositionally biased region" description="Acidic residues" evidence="1">
    <location>
        <begin position="307"/>
        <end position="320"/>
    </location>
</feature>
<evidence type="ECO:0008006" key="4">
    <source>
        <dbReference type="Google" id="ProtNLM"/>
    </source>
</evidence>
<accession>A0A0D2BVH5</accession>
<dbReference type="Proteomes" id="UP000054466">
    <property type="component" value="Unassembled WGS sequence"/>
</dbReference>
<feature type="region of interest" description="Disordered" evidence="1">
    <location>
        <begin position="578"/>
        <end position="614"/>
    </location>
</feature>
<feature type="compositionally biased region" description="Basic and acidic residues" evidence="1">
    <location>
        <begin position="341"/>
        <end position="355"/>
    </location>
</feature>
<feature type="compositionally biased region" description="Basic residues" evidence="1">
    <location>
        <begin position="581"/>
        <end position="591"/>
    </location>
</feature>
<dbReference type="InterPro" id="IPR039970">
    <property type="entry name" value="TF_Grauzone"/>
</dbReference>
<dbReference type="GeneID" id="27350441"/>
<proteinExistence type="predicted"/>
<dbReference type="AlphaFoldDB" id="A0A0D2BVH5"/>
<dbReference type="EMBL" id="KN847046">
    <property type="protein sequence ID" value="KIW23013.1"/>
    <property type="molecule type" value="Genomic_DNA"/>
</dbReference>
<gene>
    <name evidence="2" type="ORF">PV07_11247</name>
</gene>
<dbReference type="VEuPathDB" id="FungiDB:PV07_11247"/>